<evidence type="ECO:0000256" key="15">
    <source>
        <dbReference type="ARBA" id="ARBA00049778"/>
    </source>
</evidence>
<evidence type="ECO:0000256" key="12">
    <source>
        <dbReference type="ARBA" id="ARBA00049645"/>
    </source>
</evidence>
<evidence type="ECO:0000313" key="19">
    <source>
        <dbReference type="Proteomes" id="UP000019678"/>
    </source>
</evidence>
<evidence type="ECO:0000256" key="6">
    <source>
        <dbReference type="ARBA" id="ARBA00023002"/>
    </source>
</evidence>
<keyword evidence="9" id="KW-0753">Steroid metabolism</keyword>
<evidence type="ECO:0000256" key="9">
    <source>
        <dbReference type="ARBA" id="ARBA00023221"/>
    </source>
</evidence>
<dbReference type="EMBL" id="ASRX01000003">
    <property type="protein sequence ID" value="EYF08516.1"/>
    <property type="molecule type" value="Genomic_DNA"/>
</dbReference>
<dbReference type="InterPro" id="IPR036188">
    <property type="entry name" value="FAD/NAD-bd_sf"/>
</dbReference>
<keyword evidence="4" id="KW-0285">Flavoprotein</keyword>
<evidence type="ECO:0000256" key="16">
    <source>
        <dbReference type="SAM" id="MobiDB-lite"/>
    </source>
</evidence>
<evidence type="ECO:0000256" key="7">
    <source>
        <dbReference type="ARBA" id="ARBA00023098"/>
    </source>
</evidence>
<organism evidence="18 19">
    <name type="scientific">Chondromyces apiculatus DSM 436</name>
    <dbReference type="NCBI Taxonomy" id="1192034"/>
    <lineage>
        <taxon>Bacteria</taxon>
        <taxon>Pseudomonadati</taxon>
        <taxon>Myxococcota</taxon>
        <taxon>Polyangia</taxon>
        <taxon>Polyangiales</taxon>
        <taxon>Polyangiaceae</taxon>
        <taxon>Chondromyces</taxon>
    </lineage>
</organism>
<dbReference type="EC" id="5.3.3.1" evidence="11"/>
<evidence type="ECO:0000256" key="14">
    <source>
        <dbReference type="ARBA" id="ARBA00049744"/>
    </source>
</evidence>
<evidence type="ECO:0000256" key="11">
    <source>
        <dbReference type="ARBA" id="ARBA00038856"/>
    </source>
</evidence>
<comment type="pathway">
    <text evidence="12">Steroid metabolism; cholesterol degradation.</text>
</comment>
<evidence type="ECO:0000256" key="2">
    <source>
        <dbReference type="ARBA" id="ARBA00010790"/>
    </source>
</evidence>
<dbReference type="GO" id="GO:0004769">
    <property type="term" value="F:steroid Delta-isomerase activity"/>
    <property type="evidence" value="ECO:0007669"/>
    <property type="project" value="UniProtKB-EC"/>
</dbReference>
<protein>
    <recommendedName>
        <fullName evidence="14">Cholesterol oxidase</fullName>
        <ecNumber evidence="13">1.1.3.6</ecNumber>
        <ecNumber evidence="11">5.3.3.1</ecNumber>
    </recommendedName>
    <alternativeName>
        <fullName evidence="15">Cholesterol isomerase</fullName>
    </alternativeName>
</protein>
<keyword evidence="8" id="KW-1207">Sterol metabolism</keyword>
<evidence type="ECO:0000256" key="8">
    <source>
        <dbReference type="ARBA" id="ARBA00023166"/>
    </source>
</evidence>
<comment type="caution">
    <text evidence="18">The sequence shown here is derived from an EMBL/GenBank/DDBJ whole genome shotgun (WGS) entry which is preliminary data.</text>
</comment>
<dbReference type="eggNOG" id="COG2303">
    <property type="taxonomic scope" value="Bacteria"/>
</dbReference>
<keyword evidence="7" id="KW-0443">Lipid metabolism</keyword>
<dbReference type="GO" id="GO:0008203">
    <property type="term" value="P:cholesterol metabolic process"/>
    <property type="evidence" value="ECO:0007669"/>
    <property type="project" value="UniProtKB-KW"/>
</dbReference>
<dbReference type="EC" id="1.1.3.6" evidence="13"/>
<dbReference type="InterPro" id="IPR007867">
    <property type="entry name" value="GMC_OxRtase_C"/>
</dbReference>
<accession>A0A017TIT3</accession>
<evidence type="ECO:0000256" key="1">
    <source>
        <dbReference type="ARBA" id="ARBA00001974"/>
    </source>
</evidence>
<dbReference type="Pfam" id="PF13450">
    <property type="entry name" value="NAD_binding_8"/>
    <property type="match status" value="1"/>
</dbReference>
<dbReference type="PANTHER" id="PTHR47470">
    <property type="entry name" value="CHOLESTEROL OXIDASE"/>
    <property type="match status" value="1"/>
</dbReference>
<reference evidence="18 19" key="1">
    <citation type="submission" date="2013-05" db="EMBL/GenBank/DDBJ databases">
        <title>Genome assembly of Chondromyces apiculatus DSM 436.</title>
        <authorList>
            <person name="Sharma G."/>
            <person name="Khatri I."/>
            <person name="Kaur C."/>
            <person name="Mayilraj S."/>
            <person name="Subramanian S."/>
        </authorList>
    </citation>
    <scope>NUCLEOTIDE SEQUENCE [LARGE SCALE GENOMIC DNA]</scope>
    <source>
        <strain evidence="18 19">DSM 436</strain>
    </source>
</reference>
<evidence type="ECO:0000256" key="5">
    <source>
        <dbReference type="ARBA" id="ARBA00022827"/>
    </source>
</evidence>
<keyword evidence="6" id="KW-0560">Oxidoreductase</keyword>
<dbReference type="PANTHER" id="PTHR47470:SF1">
    <property type="entry name" value="FAD-DEPENDENT OXIDOREDUCTASE 2 FAD BINDING DOMAIN-CONTAINING PROTEIN"/>
    <property type="match status" value="1"/>
</dbReference>
<evidence type="ECO:0000313" key="18">
    <source>
        <dbReference type="EMBL" id="EYF08516.1"/>
    </source>
</evidence>
<comment type="cofactor">
    <cofactor evidence="1">
        <name>FAD</name>
        <dbReference type="ChEBI" id="CHEBI:57692"/>
    </cofactor>
</comment>
<dbReference type="GO" id="GO:0016995">
    <property type="term" value="F:cholesterol oxidase activity"/>
    <property type="evidence" value="ECO:0007669"/>
    <property type="project" value="UniProtKB-EC"/>
</dbReference>
<dbReference type="AlphaFoldDB" id="A0A017TIT3"/>
<comment type="similarity">
    <text evidence="2">Belongs to the GMC oxidoreductase family.</text>
</comment>
<dbReference type="OrthoDB" id="337582at2"/>
<dbReference type="RefSeq" id="WP_063748624.1">
    <property type="nucleotide sequence ID" value="NZ_ASRX01000003.1"/>
</dbReference>
<gene>
    <name evidence="18" type="ORF">CAP_4046</name>
</gene>
<feature type="region of interest" description="Disordered" evidence="16">
    <location>
        <begin position="558"/>
        <end position="579"/>
    </location>
</feature>
<keyword evidence="19" id="KW-1185">Reference proteome</keyword>
<evidence type="ECO:0000256" key="10">
    <source>
        <dbReference type="ARBA" id="ARBA00023235"/>
    </source>
</evidence>
<proteinExistence type="inferred from homology"/>
<keyword evidence="5" id="KW-0274">FAD</keyword>
<sequence>MGEQETAFDVDFIVVGSGFGGSVAAHRLTEKGYRVAVLEMGRRWTPETMPETSWSLSRWIWRPELSLRGFFNIHLFRHVMILHGCAVGGGSITYANTLLLPPPRVWSMGSWAGLADWAEEMPAHYQEASRMLGVIENRILGPADLLLKKAADAAGVGETFYRTRVAVLQAPEGEAGGKRVEDPFFDGAGPARTTCIGCGGCMMGCRFGAKNTLDLNYLYLAERGGAEVLAEMKVVDIRPLGGGDGRAGYEVTAVRSTAWVRKAPRRFTCRGVVVAGSALGTMELLFKLKDKGSLPRLSAHLGDKVRTNSESLIGVRIPGSKESLSQGIAIGSGIYVDENTHIEATRYPEGSDAMALLSTLLTRGRPGVARVGTWIATLTLALLRHPLKTLRLLWPAGWARETVILLCMQAIDGHIDMRWKRRWFWPLRKVLVSEGEKIPTNIPAANDFAEKLAEVSGGTAMSTVTEVLFDIPSTAHCLGGCIIGDSPRNGVVDHRHRVFGYRNLYVCDGSVIGANLGVNPSLTITALAERAMSYIPAAAVHGWDDGAEWQAERPRLGVAEPVDLIEQPKAPVTDDPPEV</sequence>
<dbReference type="STRING" id="1192034.CAP_4046"/>
<evidence type="ECO:0000256" key="3">
    <source>
        <dbReference type="ARBA" id="ARBA00022548"/>
    </source>
</evidence>
<dbReference type="Proteomes" id="UP000019678">
    <property type="component" value="Unassembled WGS sequence"/>
</dbReference>
<name>A0A017TIT3_9BACT</name>
<dbReference type="Pfam" id="PF05199">
    <property type="entry name" value="GMC_oxred_C"/>
    <property type="match status" value="1"/>
</dbReference>
<evidence type="ECO:0000256" key="13">
    <source>
        <dbReference type="ARBA" id="ARBA00049723"/>
    </source>
</evidence>
<dbReference type="Gene3D" id="3.50.50.60">
    <property type="entry name" value="FAD/NAD(P)-binding domain"/>
    <property type="match status" value="3"/>
</dbReference>
<dbReference type="InterPro" id="IPR052542">
    <property type="entry name" value="Cholesterol_Oxidase"/>
</dbReference>
<dbReference type="SUPFAM" id="SSF51905">
    <property type="entry name" value="FAD/NAD(P)-binding domain"/>
    <property type="match status" value="1"/>
</dbReference>
<feature type="domain" description="Glucose-methanol-choline oxidoreductase C-terminal" evidence="17">
    <location>
        <begin position="470"/>
        <end position="528"/>
    </location>
</feature>
<keyword evidence="10" id="KW-0413">Isomerase</keyword>
<keyword evidence="3" id="KW-0153">Cholesterol metabolism</keyword>
<evidence type="ECO:0000259" key="17">
    <source>
        <dbReference type="Pfam" id="PF05199"/>
    </source>
</evidence>
<evidence type="ECO:0000256" key="4">
    <source>
        <dbReference type="ARBA" id="ARBA00022630"/>
    </source>
</evidence>